<accession>A0ABW3MLF1</accession>
<name>A0ABW3MLF1_9PSEU</name>
<dbReference type="EMBL" id="JBHTIS010003219">
    <property type="protein sequence ID" value="MFD1050953.1"/>
    <property type="molecule type" value="Genomic_DNA"/>
</dbReference>
<dbReference type="Proteomes" id="UP001597045">
    <property type="component" value="Unassembled WGS sequence"/>
</dbReference>
<evidence type="ECO:0000256" key="1">
    <source>
        <dbReference type="SAM" id="Phobius"/>
    </source>
</evidence>
<feature type="non-terminal residue" evidence="2">
    <location>
        <position position="67"/>
    </location>
</feature>
<comment type="caution">
    <text evidence="2">The sequence shown here is derived from an EMBL/GenBank/DDBJ whole genome shotgun (WGS) entry which is preliminary data.</text>
</comment>
<keyword evidence="1" id="KW-0472">Membrane</keyword>
<evidence type="ECO:0000313" key="3">
    <source>
        <dbReference type="Proteomes" id="UP001597045"/>
    </source>
</evidence>
<gene>
    <name evidence="2" type="ORF">ACFQ1S_38215</name>
</gene>
<proteinExistence type="predicted"/>
<keyword evidence="1" id="KW-1133">Transmembrane helix</keyword>
<organism evidence="2 3">
    <name type="scientific">Kibdelosporangium lantanae</name>
    <dbReference type="NCBI Taxonomy" id="1497396"/>
    <lineage>
        <taxon>Bacteria</taxon>
        <taxon>Bacillati</taxon>
        <taxon>Actinomycetota</taxon>
        <taxon>Actinomycetes</taxon>
        <taxon>Pseudonocardiales</taxon>
        <taxon>Pseudonocardiaceae</taxon>
        <taxon>Kibdelosporangium</taxon>
    </lineage>
</organism>
<protein>
    <submittedName>
        <fullName evidence="2">DUF1453 domain-containing protein</fullName>
    </submittedName>
</protein>
<keyword evidence="1" id="KW-0812">Transmembrane</keyword>
<evidence type="ECO:0000313" key="2">
    <source>
        <dbReference type="EMBL" id="MFD1050953.1"/>
    </source>
</evidence>
<keyword evidence="3" id="KW-1185">Reference proteome</keyword>
<sequence length="67" mass="6955">MTDALILSGILLAIVLLTHVGRHKVRIVLLVLPFLTCGTIGYLVLADMNVTTPNLMAAVVGTAVGVA</sequence>
<reference evidence="3" key="1">
    <citation type="journal article" date="2019" name="Int. J. Syst. Evol. Microbiol.">
        <title>The Global Catalogue of Microorganisms (GCM) 10K type strain sequencing project: providing services to taxonomists for standard genome sequencing and annotation.</title>
        <authorList>
            <consortium name="The Broad Institute Genomics Platform"/>
            <consortium name="The Broad Institute Genome Sequencing Center for Infectious Disease"/>
            <person name="Wu L."/>
            <person name="Ma J."/>
        </authorList>
    </citation>
    <scope>NUCLEOTIDE SEQUENCE [LARGE SCALE GENOMIC DNA]</scope>
    <source>
        <strain evidence="3">JCM 31486</strain>
    </source>
</reference>
<feature type="transmembrane region" description="Helical" evidence="1">
    <location>
        <begin position="27"/>
        <end position="46"/>
    </location>
</feature>